<dbReference type="SUPFAM" id="SSF50494">
    <property type="entry name" value="Trypsin-like serine proteases"/>
    <property type="match status" value="1"/>
</dbReference>
<dbReference type="NCBIfam" id="NF033740">
    <property type="entry name" value="MarP_fam_protase"/>
    <property type="match status" value="1"/>
</dbReference>
<protein>
    <recommendedName>
        <fullName evidence="12">Serine protease</fullName>
    </recommendedName>
</protein>
<proteinExistence type="inferred from homology"/>
<feature type="transmembrane region" description="Helical" evidence="10">
    <location>
        <begin position="31"/>
        <end position="52"/>
    </location>
</feature>
<dbReference type="InterPro" id="IPR003825">
    <property type="entry name" value="Colicin-V_CvpA"/>
</dbReference>
<comment type="caution">
    <text evidence="11">The sequence shown here is derived from an EMBL/GenBank/DDBJ whole genome shotgun (WGS) entry which is preliminary data.</text>
</comment>
<sequence>MNFIDIFIAAAFLVFGWIGFRRGILRTILSIVGLVVGGAAGAIATPSVQSLISSSTFGFKPTIGLTTIILGASLGMFLFGILGSFLRVVLLPFPFMKTIDSLIGFVLAIVAVASISSTLSSAAQVIPNKTVNNLFSQSQLISQIDQYLPDRFKNAAQKIQNVITDSPLPEVFRSLVESRIAPSQLAEDVNVPEIVNKSVASTVRIDGIAESCSAAMVGTGFIISPERVITNAHVVAGVKEPVVTLSNTKIQLAGKVIAIDRKKDIAVIFVPGLNGNKLTFIGPATPNEIGFVVGYPNGGSLRTSAVSVSSEFESLGTDIDGNGETKRDVIVFGGDVRPGNSGGPLLNEQGQVLGVVFAADAENKNTGYALAPSEVAKLVSETASLMQEIETGKCAKAA</sequence>
<feature type="transmembrane region" description="Helical" evidence="10">
    <location>
        <begin position="102"/>
        <end position="123"/>
    </location>
</feature>
<keyword evidence="9 10" id="KW-0472">Membrane</keyword>
<evidence type="ECO:0000256" key="10">
    <source>
        <dbReference type="SAM" id="Phobius"/>
    </source>
</evidence>
<evidence type="ECO:0000256" key="1">
    <source>
        <dbReference type="ARBA" id="ARBA00004141"/>
    </source>
</evidence>
<dbReference type="InterPro" id="IPR008256">
    <property type="entry name" value="Peptidase_S1B"/>
</dbReference>
<gene>
    <name evidence="11" type="ORF">GM51_4880</name>
</gene>
<dbReference type="PANTHER" id="PTHR43019">
    <property type="entry name" value="SERINE ENDOPROTEASE DEGS"/>
    <property type="match status" value="1"/>
</dbReference>
<dbReference type="InterPro" id="IPR009003">
    <property type="entry name" value="Peptidase_S1_PA"/>
</dbReference>
<dbReference type="InterPro" id="IPR043504">
    <property type="entry name" value="Peptidase_S1_PA_chymotrypsin"/>
</dbReference>
<keyword evidence="6" id="KW-0378">Hydrolase</keyword>
<evidence type="ECO:0000256" key="2">
    <source>
        <dbReference type="ARBA" id="ARBA00008764"/>
    </source>
</evidence>
<dbReference type="Pfam" id="PF02674">
    <property type="entry name" value="Colicin_V"/>
    <property type="match status" value="1"/>
</dbReference>
<evidence type="ECO:0000256" key="6">
    <source>
        <dbReference type="ARBA" id="ARBA00022801"/>
    </source>
</evidence>
<dbReference type="AlphaFoldDB" id="A0A094R1I5"/>
<evidence type="ECO:0000256" key="9">
    <source>
        <dbReference type="ARBA" id="ARBA00023136"/>
    </source>
</evidence>
<dbReference type="PRINTS" id="PR00839">
    <property type="entry name" value="V8PROTEASE"/>
</dbReference>
<evidence type="ECO:0000313" key="11">
    <source>
        <dbReference type="EMBL" id="KGA20906.1"/>
    </source>
</evidence>
<reference evidence="11" key="1">
    <citation type="submission" date="2014-06" db="EMBL/GenBank/DDBJ databases">
        <title>Key roles for freshwater Actinobacteria revealed by deep metagenomic sequencing.</title>
        <authorList>
            <person name="Ghai R."/>
            <person name="Mizuno C.M."/>
            <person name="Picazo A."/>
            <person name="Camacho A."/>
            <person name="Rodriguez-Valera F."/>
        </authorList>
    </citation>
    <scope>NUCLEOTIDE SEQUENCE</scope>
</reference>
<dbReference type="GO" id="GO:0016020">
    <property type="term" value="C:membrane"/>
    <property type="evidence" value="ECO:0007669"/>
    <property type="project" value="UniProtKB-SubCell"/>
</dbReference>
<feature type="transmembrane region" description="Helical" evidence="10">
    <location>
        <begin position="6"/>
        <end position="24"/>
    </location>
</feature>
<dbReference type="GO" id="GO:0009403">
    <property type="term" value="P:toxin biosynthetic process"/>
    <property type="evidence" value="ECO:0007669"/>
    <property type="project" value="InterPro"/>
</dbReference>
<evidence type="ECO:0000256" key="4">
    <source>
        <dbReference type="ARBA" id="ARBA00022692"/>
    </source>
</evidence>
<accession>A0A094R1I5</accession>
<evidence type="ECO:0000256" key="8">
    <source>
        <dbReference type="ARBA" id="ARBA00022989"/>
    </source>
</evidence>
<dbReference type="Pfam" id="PF13365">
    <property type="entry name" value="Trypsin_2"/>
    <property type="match status" value="1"/>
</dbReference>
<keyword evidence="5" id="KW-0732">Signal</keyword>
<feature type="transmembrane region" description="Helical" evidence="10">
    <location>
        <begin position="64"/>
        <end position="90"/>
    </location>
</feature>
<keyword evidence="7" id="KW-0720">Serine protease</keyword>
<evidence type="ECO:0008006" key="12">
    <source>
        <dbReference type="Google" id="ProtNLM"/>
    </source>
</evidence>
<keyword evidence="8 10" id="KW-1133">Transmembrane helix</keyword>
<comment type="similarity">
    <text evidence="2">Belongs to the peptidase S1B family.</text>
</comment>
<comment type="subcellular location">
    <subcellularLocation>
        <location evidence="1">Membrane</location>
        <topology evidence="1">Multi-pass membrane protein</topology>
    </subcellularLocation>
</comment>
<keyword evidence="3" id="KW-0645">Protease</keyword>
<keyword evidence="4 10" id="KW-0812">Transmembrane</keyword>
<dbReference type="PANTHER" id="PTHR43019:SF23">
    <property type="entry name" value="PROTEASE DO-LIKE 5, CHLOROPLASTIC"/>
    <property type="match status" value="1"/>
</dbReference>
<organism evidence="11">
    <name type="scientific">freshwater metagenome</name>
    <dbReference type="NCBI Taxonomy" id="449393"/>
    <lineage>
        <taxon>unclassified sequences</taxon>
        <taxon>metagenomes</taxon>
        <taxon>ecological metagenomes</taxon>
    </lineage>
</organism>
<dbReference type="EMBL" id="JNSL01000019">
    <property type="protein sequence ID" value="KGA20906.1"/>
    <property type="molecule type" value="Genomic_DNA"/>
</dbReference>
<evidence type="ECO:0000256" key="7">
    <source>
        <dbReference type="ARBA" id="ARBA00022825"/>
    </source>
</evidence>
<dbReference type="Gene3D" id="2.40.10.10">
    <property type="entry name" value="Trypsin-like serine proteases"/>
    <property type="match status" value="2"/>
</dbReference>
<name>A0A094R1I5_9ZZZZ</name>
<evidence type="ECO:0000256" key="5">
    <source>
        <dbReference type="ARBA" id="ARBA00022729"/>
    </source>
</evidence>
<dbReference type="GO" id="GO:0008236">
    <property type="term" value="F:serine-type peptidase activity"/>
    <property type="evidence" value="ECO:0007669"/>
    <property type="project" value="UniProtKB-KW"/>
</dbReference>
<dbReference type="GO" id="GO:0006508">
    <property type="term" value="P:proteolysis"/>
    <property type="evidence" value="ECO:0007669"/>
    <property type="project" value="UniProtKB-KW"/>
</dbReference>
<evidence type="ECO:0000256" key="3">
    <source>
        <dbReference type="ARBA" id="ARBA00022670"/>
    </source>
</evidence>
<dbReference type="InterPro" id="IPR047680">
    <property type="entry name" value="MarP-like"/>
</dbReference>